<accession>X1L2A1</accession>
<organism evidence="1">
    <name type="scientific">marine sediment metagenome</name>
    <dbReference type="NCBI Taxonomy" id="412755"/>
    <lineage>
        <taxon>unclassified sequences</taxon>
        <taxon>metagenomes</taxon>
        <taxon>ecological metagenomes</taxon>
    </lineage>
</organism>
<dbReference type="AlphaFoldDB" id="X1L2A1"/>
<protein>
    <submittedName>
        <fullName evidence="1">Uncharacterized protein</fullName>
    </submittedName>
</protein>
<reference evidence="1" key="1">
    <citation type="journal article" date="2014" name="Front. Microbiol.">
        <title>High frequency of phylogenetically diverse reductive dehalogenase-homologous genes in deep subseafloor sedimentary metagenomes.</title>
        <authorList>
            <person name="Kawai M."/>
            <person name="Futagami T."/>
            <person name="Toyoda A."/>
            <person name="Takaki Y."/>
            <person name="Nishi S."/>
            <person name="Hori S."/>
            <person name="Arai W."/>
            <person name="Tsubouchi T."/>
            <person name="Morono Y."/>
            <person name="Uchiyama I."/>
            <person name="Ito T."/>
            <person name="Fujiyama A."/>
            <person name="Inagaki F."/>
            <person name="Takami H."/>
        </authorList>
    </citation>
    <scope>NUCLEOTIDE SEQUENCE</scope>
    <source>
        <strain evidence="1">Expedition CK06-06</strain>
    </source>
</reference>
<evidence type="ECO:0000313" key="1">
    <source>
        <dbReference type="EMBL" id="GAH96564.1"/>
    </source>
</evidence>
<feature type="non-terminal residue" evidence="1">
    <location>
        <position position="1"/>
    </location>
</feature>
<proteinExistence type="predicted"/>
<feature type="non-terminal residue" evidence="1">
    <location>
        <position position="114"/>
    </location>
</feature>
<name>X1L2A1_9ZZZZ</name>
<gene>
    <name evidence="1" type="ORF">S03H2_70753</name>
</gene>
<comment type="caution">
    <text evidence="1">The sequence shown here is derived from an EMBL/GenBank/DDBJ whole genome shotgun (WGS) entry which is preliminary data.</text>
</comment>
<sequence length="114" mass="13514">RQFRYAEVKEADFLSNVYAYFIQKSCDLRSNSRNSHLSPKFFQLFRVASQHFYIDMLINFSVIEVRKTQTWLKGKFKAVETNFINKIVGHKITIVDGLDDRFKSFMTVFMPKLS</sequence>
<dbReference type="EMBL" id="BARU01047118">
    <property type="protein sequence ID" value="GAH96564.1"/>
    <property type="molecule type" value="Genomic_DNA"/>
</dbReference>